<dbReference type="EMBL" id="LNUW01000028">
    <property type="protein sequence ID" value="KXG86124.1"/>
    <property type="molecule type" value="Genomic_DNA"/>
</dbReference>
<dbReference type="RefSeq" id="WP_067645517.1">
    <property type="nucleotide sequence ID" value="NZ_KQ961024.1"/>
</dbReference>
<reference evidence="1 2" key="1">
    <citation type="submission" date="2015-11" db="EMBL/GenBank/DDBJ databases">
        <title>Draft genome sequence of Agrobacterium sp. R89-1.</title>
        <authorList>
            <person name="Zahradnik J."/>
            <person name="Kyslikova E."/>
            <person name="Palyzova A."/>
            <person name="Kyslik P."/>
        </authorList>
    </citation>
    <scope>NUCLEOTIDE SEQUENCE [LARGE SCALE GENOMIC DNA]</scope>
    <source>
        <strain evidence="1 2">R89-1</strain>
    </source>
</reference>
<organism evidence="1 2">
    <name type="scientific">Agrobacterium bohemicum</name>
    <dbReference type="NCBI Taxonomy" id="2052828"/>
    <lineage>
        <taxon>Bacteria</taxon>
        <taxon>Pseudomonadati</taxon>
        <taxon>Pseudomonadota</taxon>
        <taxon>Alphaproteobacteria</taxon>
        <taxon>Hyphomicrobiales</taxon>
        <taxon>Rhizobiaceae</taxon>
        <taxon>Rhizobium/Agrobacterium group</taxon>
        <taxon>Agrobacterium</taxon>
    </lineage>
</organism>
<dbReference type="Proteomes" id="UP000070498">
    <property type="component" value="Unassembled WGS sequence"/>
</dbReference>
<comment type="caution">
    <text evidence="1">The sequence shown here is derived from an EMBL/GenBank/DDBJ whole genome shotgun (WGS) entry which is preliminary data.</text>
</comment>
<dbReference type="STRING" id="2052828.ATO67_05815"/>
<protein>
    <submittedName>
        <fullName evidence="1">Uncharacterized protein</fullName>
    </submittedName>
</protein>
<proteinExistence type="predicted"/>
<dbReference type="AlphaFoldDB" id="A0A135P3X1"/>
<keyword evidence="2" id="KW-1185">Reference proteome</keyword>
<evidence type="ECO:0000313" key="1">
    <source>
        <dbReference type="EMBL" id="KXG86124.1"/>
    </source>
</evidence>
<accession>A0A135P3X1</accession>
<evidence type="ECO:0000313" key="2">
    <source>
        <dbReference type="Proteomes" id="UP000070498"/>
    </source>
</evidence>
<sequence length="148" mass="16578">MIFRLFKKRPSGADQIQDFIGRLEQSHAEDLGLAVATVEHTANTNFVFGDFYDPQNLILARPDLIGHGVLETQRLQACGLETMAVGWIVWTHTFRASHNSELLPLAKKMWASLIRGAPYALNQKDTLVPIVGFELHVQEPNRLPNGFA</sequence>
<name>A0A135P3X1_9HYPH</name>
<gene>
    <name evidence="1" type="ORF">ATO67_05815</name>
</gene>